<dbReference type="Pfam" id="PF14087">
    <property type="entry name" value="DUF4267"/>
    <property type="match status" value="1"/>
</dbReference>
<protein>
    <submittedName>
        <fullName evidence="2">Uncharacterized protein</fullName>
    </submittedName>
</protein>
<reference evidence="2" key="1">
    <citation type="submission" date="2021-02" db="EMBL/GenBank/DDBJ databases">
        <title>Genome sequence Cadophora malorum strain M34.</title>
        <authorList>
            <person name="Stefanovic E."/>
            <person name="Vu D."/>
            <person name="Scully C."/>
            <person name="Dijksterhuis J."/>
            <person name="Roader J."/>
            <person name="Houbraken J."/>
        </authorList>
    </citation>
    <scope>NUCLEOTIDE SEQUENCE</scope>
    <source>
        <strain evidence="2">M34</strain>
    </source>
</reference>
<feature type="transmembrane region" description="Helical" evidence="1">
    <location>
        <begin position="123"/>
        <end position="143"/>
    </location>
</feature>
<evidence type="ECO:0000256" key="1">
    <source>
        <dbReference type="SAM" id="Phobius"/>
    </source>
</evidence>
<accession>A0A8H8BSF4</accession>
<keyword evidence="1" id="KW-0812">Transmembrane</keyword>
<evidence type="ECO:0000313" key="2">
    <source>
        <dbReference type="EMBL" id="KAG4422571.1"/>
    </source>
</evidence>
<proteinExistence type="predicted"/>
<dbReference type="Proteomes" id="UP000664132">
    <property type="component" value="Unassembled WGS sequence"/>
</dbReference>
<gene>
    <name evidence="2" type="ORF">IFR04_004340</name>
</gene>
<name>A0A8H8BSF4_9HELO</name>
<dbReference type="InterPro" id="IPR025363">
    <property type="entry name" value="DUF4267"/>
</dbReference>
<keyword evidence="1" id="KW-0472">Membrane</keyword>
<keyword evidence="1" id="KW-1133">Transmembrane helix</keyword>
<dbReference type="AlphaFoldDB" id="A0A8H8BSF4"/>
<keyword evidence="3" id="KW-1185">Reference proteome</keyword>
<dbReference type="EMBL" id="JAFJYH010000047">
    <property type="protein sequence ID" value="KAG4422571.1"/>
    <property type="molecule type" value="Genomic_DNA"/>
</dbReference>
<sequence>MATLPLPPGSLANSCISFISITRAFAGASALFTPQLAGQLFGIPIYREVNIIARLFGVRDLLLGLTLWIAHRRVFRARAKSDTAKFAESKRDLNAVVWMGLICDSVDVCSCVIAVMAEGMEGRAIALTGGGAGLFVALAGLVLRRL</sequence>
<organism evidence="2 3">
    <name type="scientific">Cadophora malorum</name>
    <dbReference type="NCBI Taxonomy" id="108018"/>
    <lineage>
        <taxon>Eukaryota</taxon>
        <taxon>Fungi</taxon>
        <taxon>Dikarya</taxon>
        <taxon>Ascomycota</taxon>
        <taxon>Pezizomycotina</taxon>
        <taxon>Leotiomycetes</taxon>
        <taxon>Helotiales</taxon>
        <taxon>Ploettnerulaceae</taxon>
        <taxon>Cadophora</taxon>
    </lineage>
</organism>
<dbReference type="OrthoDB" id="4160064at2759"/>
<evidence type="ECO:0000313" key="3">
    <source>
        <dbReference type="Proteomes" id="UP000664132"/>
    </source>
</evidence>
<comment type="caution">
    <text evidence="2">The sequence shown here is derived from an EMBL/GenBank/DDBJ whole genome shotgun (WGS) entry which is preliminary data.</text>
</comment>